<dbReference type="AlphaFoldDB" id="A0A4P9XHB1"/>
<feature type="signal peptide" evidence="2">
    <location>
        <begin position="1"/>
        <end position="22"/>
    </location>
</feature>
<feature type="chain" id="PRO_5020998074" description="Yeast cell wall synthesis Kre9/Knh1-like N-terminal domain-containing protein" evidence="2">
    <location>
        <begin position="23"/>
        <end position="128"/>
    </location>
</feature>
<dbReference type="Proteomes" id="UP000271241">
    <property type="component" value="Unassembled WGS sequence"/>
</dbReference>
<dbReference type="InterPro" id="IPR045328">
    <property type="entry name" value="Kre9/Knh1"/>
</dbReference>
<dbReference type="PANTHER" id="PTHR28154">
    <property type="entry name" value="CELL WALL SYNTHESIS PROTEIN KNH1-RELATED"/>
    <property type="match status" value="1"/>
</dbReference>
<evidence type="ECO:0000313" key="4">
    <source>
        <dbReference type="EMBL" id="RKP05053.1"/>
    </source>
</evidence>
<protein>
    <recommendedName>
        <fullName evidence="3">Yeast cell wall synthesis Kre9/Knh1-like N-terminal domain-containing protein</fullName>
    </recommendedName>
</protein>
<evidence type="ECO:0000259" key="3">
    <source>
        <dbReference type="Pfam" id="PF10342"/>
    </source>
</evidence>
<proteinExistence type="predicted"/>
<accession>A0A4P9XHB1</accession>
<dbReference type="InterPro" id="IPR018466">
    <property type="entry name" value="Kre9/Knh1-like_N"/>
</dbReference>
<reference evidence="5" key="1">
    <citation type="journal article" date="2018" name="Nat. Microbiol.">
        <title>Leveraging single-cell genomics to expand the fungal tree of life.</title>
        <authorList>
            <person name="Ahrendt S.R."/>
            <person name="Quandt C.A."/>
            <person name="Ciobanu D."/>
            <person name="Clum A."/>
            <person name="Salamov A."/>
            <person name="Andreopoulos B."/>
            <person name="Cheng J.F."/>
            <person name="Woyke T."/>
            <person name="Pelin A."/>
            <person name="Henrissat B."/>
            <person name="Reynolds N.K."/>
            <person name="Benny G.L."/>
            <person name="Smith M.E."/>
            <person name="James T.Y."/>
            <person name="Grigoriev I.V."/>
        </authorList>
    </citation>
    <scope>NUCLEOTIDE SEQUENCE [LARGE SCALE GENOMIC DNA]</scope>
    <source>
        <strain evidence="5">RSA 1356</strain>
    </source>
</reference>
<dbReference type="OrthoDB" id="2432613at2759"/>
<dbReference type="GO" id="GO:0042546">
    <property type="term" value="P:cell wall biogenesis"/>
    <property type="evidence" value="ECO:0007669"/>
    <property type="project" value="InterPro"/>
</dbReference>
<sequence length="128" mass="13906">MLGYSVISACAAVLLALPAVHANFYVTSPTGDSVWQAGVEQTITWIDDGQVPSLEDMSYFKLELQTGSEMEQTTLSVVGTDLDPKAKLIHVTIPPEIAPPGEYFFRLTPSNGDIRWTGRFKLENAGSS</sequence>
<evidence type="ECO:0000256" key="2">
    <source>
        <dbReference type="SAM" id="SignalP"/>
    </source>
</evidence>
<dbReference type="GO" id="GO:0006078">
    <property type="term" value="P:(1-&gt;6)-beta-D-glucan biosynthetic process"/>
    <property type="evidence" value="ECO:0007669"/>
    <property type="project" value="InterPro"/>
</dbReference>
<name>A0A4P9XHB1_9FUNG</name>
<organism evidence="4 5">
    <name type="scientific">Thamnocephalis sphaerospora</name>
    <dbReference type="NCBI Taxonomy" id="78915"/>
    <lineage>
        <taxon>Eukaryota</taxon>
        <taxon>Fungi</taxon>
        <taxon>Fungi incertae sedis</taxon>
        <taxon>Zoopagomycota</taxon>
        <taxon>Zoopagomycotina</taxon>
        <taxon>Zoopagomycetes</taxon>
        <taxon>Zoopagales</taxon>
        <taxon>Sigmoideomycetaceae</taxon>
        <taxon>Thamnocephalis</taxon>
    </lineage>
</organism>
<keyword evidence="5" id="KW-1185">Reference proteome</keyword>
<dbReference type="PANTHER" id="PTHR28154:SF1">
    <property type="entry name" value="CELL WALL SYNTHESIS PROTEIN KNH1-RELATED"/>
    <property type="match status" value="1"/>
</dbReference>
<feature type="domain" description="Yeast cell wall synthesis Kre9/Knh1-like N-terminal" evidence="3">
    <location>
        <begin position="28"/>
        <end position="122"/>
    </location>
</feature>
<keyword evidence="1 2" id="KW-0732">Signal</keyword>
<evidence type="ECO:0000256" key="1">
    <source>
        <dbReference type="ARBA" id="ARBA00022729"/>
    </source>
</evidence>
<evidence type="ECO:0000313" key="5">
    <source>
        <dbReference type="Proteomes" id="UP000271241"/>
    </source>
</evidence>
<dbReference type="Pfam" id="PF10342">
    <property type="entry name" value="Kre9_KNH"/>
    <property type="match status" value="1"/>
</dbReference>
<dbReference type="EMBL" id="KZ993293">
    <property type="protein sequence ID" value="RKP05053.1"/>
    <property type="molecule type" value="Genomic_DNA"/>
</dbReference>
<gene>
    <name evidence="4" type="ORF">THASP1DRAFT_33117</name>
</gene>